<organism evidence="2 3">
    <name type="scientific">Corynebacterium vitaeruminis DSM 20294</name>
    <dbReference type="NCBI Taxonomy" id="1224164"/>
    <lineage>
        <taxon>Bacteria</taxon>
        <taxon>Bacillati</taxon>
        <taxon>Actinomycetota</taxon>
        <taxon>Actinomycetes</taxon>
        <taxon>Mycobacteriales</taxon>
        <taxon>Corynebacteriaceae</taxon>
        <taxon>Corynebacterium</taxon>
    </lineage>
</organism>
<evidence type="ECO:0000313" key="3">
    <source>
        <dbReference type="Proteomes" id="UP000019222"/>
    </source>
</evidence>
<sequence length="125" mass="14100">MPFGACCGPLLSCDKAASTAEQLMRSRYSAFATGAAGYLLNTWHPTTRPASLDLDEDIEWSRLIINDVVAGSLFDDHGVVEFTALYTYPDPDNPAEPAARRRGRQHERSTFRRENKRWYYVDGIL</sequence>
<reference evidence="2 3" key="1">
    <citation type="submission" date="2013-02" db="EMBL/GenBank/DDBJ databases">
        <title>The complete genome sequence of Corynebacterium vitaeruminis DSM 20294.</title>
        <authorList>
            <person name="Ruckert C."/>
            <person name="Albersmeier A."/>
            <person name="Kalinowski J."/>
        </authorList>
    </citation>
    <scope>NUCLEOTIDE SEQUENCE [LARGE SCALE GENOMIC DNA]</scope>
    <source>
        <strain evidence="3">ATCC 10234</strain>
    </source>
</reference>
<proteinExistence type="predicted"/>
<dbReference type="HOGENOM" id="CLU_099590_2_2_11"/>
<dbReference type="Pfam" id="PF17775">
    <property type="entry name" value="YchJ_M-like"/>
    <property type="match status" value="1"/>
</dbReference>
<dbReference type="STRING" id="1224164.B843_06810"/>
<dbReference type="InterPro" id="IPR048469">
    <property type="entry name" value="YchJ-like_M"/>
</dbReference>
<name>W5Y0J7_9CORY</name>
<accession>W5Y0J7</accession>
<evidence type="ECO:0000259" key="1">
    <source>
        <dbReference type="Pfam" id="PF17775"/>
    </source>
</evidence>
<dbReference type="eggNOG" id="COG3012">
    <property type="taxonomic scope" value="Bacteria"/>
</dbReference>
<dbReference type="Gene3D" id="3.10.450.50">
    <property type="match status" value="1"/>
</dbReference>
<protein>
    <recommendedName>
        <fullName evidence="1">YchJ-like middle NTF2-like domain-containing protein</fullName>
    </recommendedName>
</protein>
<dbReference type="KEGG" id="cvt:B843_06810"/>
<dbReference type="Proteomes" id="UP000019222">
    <property type="component" value="Chromosome"/>
</dbReference>
<dbReference type="EMBL" id="CP004353">
    <property type="protein sequence ID" value="AHI22747.1"/>
    <property type="molecule type" value="Genomic_DNA"/>
</dbReference>
<dbReference type="PATRIC" id="fig|1224164.3.peg.1363"/>
<evidence type="ECO:0000313" key="2">
    <source>
        <dbReference type="EMBL" id="AHI22747.1"/>
    </source>
</evidence>
<feature type="domain" description="YchJ-like middle NTF2-like" evidence="1">
    <location>
        <begin position="19"/>
        <end position="123"/>
    </location>
</feature>
<dbReference type="InterPro" id="IPR032710">
    <property type="entry name" value="NTF2-like_dom_sf"/>
</dbReference>
<keyword evidence="3" id="KW-1185">Reference proteome</keyword>
<gene>
    <name evidence="2" type="ORF">B843_06810</name>
</gene>
<dbReference type="AlphaFoldDB" id="W5Y0J7"/>
<dbReference type="SUPFAM" id="SSF54427">
    <property type="entry name" value="NTF2-like"/>
    <property type="match status" value="1"/>
</dbReference>